<dbReference type="EMBL" id="CAADRP010002278">
    <property type="protein sequence ID" value="VFU65250.1"/>
    <property type="molecule type" value="Genomic_DNA"/>
</dbReference>
<reference evidence="2" key="1">
    <citation type="submission" date="2019-03" db="EMBL/GenBank/DDBJ databases">
        <authorList>
            <person name="Mank J."/>
            <person name="Almeida P."/>
        </authorList>
    </citation>
    <scope>NUCLEOTIDE SEQUENCE</scope>
    <source>
        <strain evidence="2">78183</strain>
    </source>
</reference>
<name>A0A6N2NDU0_SALVM</name>
<evidence type="ECO:0000313" key="2">
    <source>
        <dbReference type="EMBL" id="VFU65250.1"/>
    </source>
</evidence>
<evidence type="ECO:0000256" key="1">
    <source>
        <dbReference type="SAM" id="Phobius"/>
    </source>
</evidence>
<organism evidence="2">
    <name type="scientific">Salix viminalis</name>
    <name type="common">Common osier</name>
    <name type="synonym">Basket willow</name>
    <dbReference type="NCBI Taxonomy" id="40686"/>
    <lineage>
        <taxon>Eukaryota</taxon>
        <taxon>Viridiplantae</taxon>
        <taxon>Streptophyta</taxon>
        <taxon>Embryophyta</taxon>
        <taxon>Tracheophyta</taxon>
        <taxon>Spermatophyta</taxon>
        <taxon>Magnoliopsida</taxon>
        <taxon>eudicotyledons</taxon>
        <taxon>Gunneridae</taxon>
        <taxon>Pentapetalae</taxon>
        <taxon>rosids</taxon>
        <taxon>fabids</taxon>
        <taxon>Malpighiales</taxon>
        <taxon>Salicaceae</taxon>
        <taxon>Saliceae</taxon>
        <taxon>Salix</taxon>
    </lineage>
</organism>
<gene>
    <name evidence="2" type="ORF">SVIM_LOCUS500545</name>
</gene>
<keyword evidence="1" id="KW-0812">Transmembrane</keyword>
<proteinExistence type="predicted"/>
<dbReference type="AlphaFoldDB" id="A0A6N2NDU0"/>
<keyword evidence="1" id="KW-1133">Transmembrane helix</keyword>
<keyword evidence="1" id="KW-0472">Membrane</keyword>
<sequence length="164" mass="18443">MTWSRSTIHRCKRLSGTCEVGHGAADRKESGLLVSLILLGLPFLFASLVRPIQKIVGLRMWFRPFERKHGWHGAPLHAGQGRQSGAPEDDDQKRCVFGKTFVRLWRSFSNCLRYCSGMGFCGKYGAELISWEPKMSFPIISANRKCGSAFYGNICLTRRGTLLT</sequence>
<feature type="transmembrane region" description="Helical" evidence="1">
    <location>
        <begin position="32"/>
        <end position="52"/>
    </location>
</feature>
<accession>A0A6N2NDU0</accession>
<protein>
    <submittedName>
        <fullName evidence="2">Uncharacterized protein</fullName>
    </submittedName>
</protein>